<dbReference type="Gene3D" id="3.40.30.10">
    <property type="entry name" value="Glutaredoxin"/>
    <property type="match status" value="1"/>
</dbReference>
<feature type="site" description="Lowers pKa of active site Cys" evidence="3">
    <location>
        <position position="279"/>
    </location>
</feature>
<protein>
    <submittedName>
        <fullName evidence="5">Glutathione S-transferase</fullName>
    </submittedName>
</protein>
<dbReference type="SFLD" id="SFLDG01206">
    <property type="entry name" value="Xi.1"/>
    <property type="match status" value="1"/>
</dbReference>
<dbReference type="InterPro" id="IPR016639">
    <property type="entry name" value="GST_Omega/GSH"/>
</dbReference>
<dbReference type="CDD" id="cd03190">
    <property type="entry name" value="GST_C_Omega_like"/>
    <property type="match status" value="1"/>
</dbReference>
<dbReference type="OrthoDB" id="2309723at2759"/>
<dbReference type="Pfam" id="PF13409">
    <property type="entry name" value="GST_N_2"/>
    <property type="match status" value="1"/>
</dbReference>
<dbReference type="SFLD" id="SFLDG01148">
    <property type="entry name" value="Xi_(cytGST)"/>
    <property type="match status" value="1"/>
</dbReference>
<evidence type="ECO:0000259" key="4">
    <source>
        <dbReference type="PROSITE" id="PS50405"/>
    </source>
</evidence>
<dbReference type="GO" id="GO:0004364">
    <property type="term" value="F:glutathione transferase activity"/>
    <property type="evidence" value="ECO:0007669"/>
    <property type="project" value="InterPro"/>
</dbReference>
<dbReference type="InterPro" id="IPR040079">
    <property type="entry name" value="Glutathione_S-Trfase"/>
</dbReference>
<feature type="site" description="Lowers pKa of active site Cys" evidence="3">
    <location>
        <position position="228"/>
    </location>
</feature>
<evidence type="ECO:0000313" key="5">
    <source>
        <dbReference type="EMBL" id="KAF2446530.1"/>
    </source>
</evidence>
<dbReference type="SUPFAM" id="SSF52833">
    <property type="entry name" value="Thioredoxin-like"/>
    <property type="match status" value="1"/>
</dbReference>
<dbReference type="PANTHER" id="PTHR32419">
    <property type="entry name" value="GLUTATHIONYL-HYDROQUINONE REDUCTASE"/>
    <property type="match status" value="1"/>
</dbReference>
<dbReference type="EMBL" id="MU001498">
    <property type="protein sequence ID" value="KAF2446530.1"/>
    <property type="molecule type" value="Genomic_DNA"/>
</dbReference>
<feature type="active site" description="Nucleophile" evidence="1">
    <location>
        <position position="28"/>
    </location>
</feature>
<dbReference type="Gene3D" id="1.20.1050.10">
    <property type="match status" value="1"/>
</dbReference>
<dbReference type="Proteomes" id="UP000799764">
    <property type="component" value="Unassembled WGS sequence"/>
</dbReference>
<evidence type="ECO:0000256" key="1">
    <source>
        <dbReference type="PIRSR" id="PIRSR015753-1"/>
    </source>
</evidence>
<sequence>MSKFRSLIPSEQFPAEKDRYVLYVNHTCPWCHRAILIHALKGLAEIIQVVEVDARDSTHGWFFGGSRGPSQDPVHGFKLLKEFYLLADPQYNGRINIPMLWDKKTQTVVNNESSEIARILVDGFDELLPAERREANKGASALLPSNLRNEIDQLNSWVYDNINNGVYKVGFATTQAAYNEHVLRLFHALDRLEQHLTQSNHQPFLFGNHITEADVRLYTTLIRFDVVYYTMFRCNLKMIRTDYPRLHEWLRTLYWSECPETGGGMFKRTTLFDVIKRGYSSIMVSNGIVPIGPMPNIMPL</sequence>
<evidence type="ECO:0000256" key="2">
    <source>
        <dbReference type="PIRSR" id="PIRSR015753-2"/>
    </source>
</evidence>
<dbReference type="InterPro" id="IPR047047">
    <property type="entry name" value="GST_Omega-like_C"/>
</dbReference>
<evidence type="ECO:0000256" key="3">
    <source>
        <dbReference type="PIRSR" id="PIRSR015753-3"/>
    </source>
</evidence>
<evidence type="ECO:0000313" key="6">
    <source>
        <dbReference type="Proteomes" id="UP000799764"/>
    </source>
</evidence>
<accession>A0A9P4PK29</accession>
<dbReference type="InterPro" id="IPR036282">
    <property type="entry name" value="Glutathione-S-Trfase_C_sf"/>
</dbReference>
<dbReference type="PIRSF" id="PIRSF015753">
    <property type="entry name" value="GST"/>
    <property type="match status" value="1"/>
</dbReference>
<dbReference type="Pfam" id="PF13410">
    <property type="entry name" value="GST_C_2"/>
    <property type="match status" value="1"/>
</dbReference>
<dbReference type="InterPro" id="IPR036249">
    <property type="entry name" value="Thioredoxin-like_sf"/>
</dbReference>
<feature type="domain" description="GST C-terminal" evidence="4">
    <location>
        <begin position="144"/>
        <end position="271"/>
    </location>
</feature>
<dbReference type="InterPro" id="IPR010987">
    <property type="entry name" value="Glutathione-S-Trfase_C-like"/>
</dbReference>
<dbReference type="AlphaFoldDB" id="A0A9P4PK29"/>
<comment type="caution">
    <text evidence="5">The sequence shown here is derived from an EMBL/GenBank/DDBJ whole genome shotgun (WGS) entry which is preliminary data.</text>
</comment>
<dbReference type="PROSITE" id="PS50405">
    <property type="entry name" value="GST_CTER"/>
    <property type="match status" value="1"/>
</dbReference>
<dbReference type="GO" id="GO:0005737">
    <property type="term" value="C:cytoplasm"/>
    <property type="evidence" value="ECO:0007669"/>
    <property type="project" value="TreeGrafter"/>
</dbReference>
<reference evidence="5" key="1">
    <citation type="journal article" date="2020" name="Stud. Mycol.">
        <title>101 Dothideomycetes genomes: a test case for predicting lifestyles and emergence of pathogens.</title>
        <authorList>
            <person name="Haridas S."/>
            <person name="Albert R."/>
            <person name="Binder M."/>
            <person name="Bloem J."/>
            <person name="Labutti K."/>
            <person name="Salamov A."/>
            <person name="Andreopoulos B."/>
            <person name="Baker S."/>
            <person name="Barry K."/>
            <person name="Bills G."/>
            <person name="Bluhm B."/>
            <person name="Cannon C."/>
            <person name="Castanera R."/>
            <person name="Culley D."/>
            <person name="Daum C."/>
            <person name="Ezra D."/>
            <person name="Gonzalez J."/>
            <person name="Henrissat B."/>
            <person name="Kuo A."/>
            <person name="Liang C."/>
            <person name="Lipzen A."/>
            <person name="Lutzoni F."/>
            <person name="Magnuson J."/>
            <person name="Mondo S."/>
            <person name="Nolan M."/>
            <person name="Ohm R."/>
            <person name="Pangilinan J."/>
            <person name="Park H.-J."/>
            <person name="Ramirez L."/>
            <person name="Alfaro M."/>
            <person name="Sun H."/>
            <person name="Tritt A."/>
            <person name="Yoshinaga Y."/>
            <person name="Zwiers L.-H."/>
            <person name="Turgeon B."/>
            <person name="Goodwin S."/>
            <person name="Spatafora J."/>
            <person name="Crous P."/>
            <person name="Grigoriev I."/>
        </authorList>
    </citation>
    <scope>NUCLEOTIDE SEQUENCE</scope>
    <source>
        <strain evidence="5">CBS 690.94</strain>
    </source>
</reference>
<feature type="active site" description="Proton donor/acceptor" evidence="1">
    <location>
        <position position="167"/>
    </location>
</feature>
<name>A0A9P4PK29_9PLEO</name>
<feature type="binding site" evidence="2">
    <location>
        <position position="61"/>
    </location>
    <ligand>
        <name>glutathione</name>
        <dbReference type="ChEBI" id="CHEBI:57925"/>
    </ligand>
</feature>
<dbReference type="SUPFAM" id="SSF47616">
    <property type="entry name" value="GST C-terminal domain-like"/>
    <property type="match status" value="1"/>
</dbReference>
<dbReference type="SFLD" id="SFLDS00019">
    <property type="entry name" value="Glutathione_Transferase_(cytos"/>
    <property type="match status" value="1"/>
</dbReference>
<dbReference type="PANTHER" id="PTHR32419:SF25">
    <property type="entry name" value="GLUTATHIONE S-TRANSFERASE (EUROFUNG)"/>
    <property type="match status" value="1"/>
</dbReference>
<gene>
    <name evidence="5" type="ORF">P171DRAFT_453882</name>
</gene>
<keyword evidence="6" id="KW-1185">Reference proteome</keyword>
<dbReference type="InterPro" id="IPR004045">
    <property type="entry name" value="Glutathione_S-Trfase_N"/>
</dbReference>
<feature type="binding site" evidence="2">
    <location>
        <begin position="112"/>
        <end position="113"/>
    </location>
    <ligand>
        <name>glutathione</name>
        <dbReference type="ChEBI" id="CHEBI:57925"/>
    </ligand>
</feature>
<organism evidence="5 6">
    <name type="scientific">Karstenula rhodostoma CBS 690.94</name>
    <dbReference type="NCBI Taxonomy" id="1392251"/>
    <lineage>
        <taxon>Eukaryota</taxon>
        <taxon>Fungi</taxon>
        <taxon>Dikarya</taxon>
        <taxon>Ascomycota</taxon>
        <taxon>Pezizomycotina</taxon>
        <taxon>Dothideomycetes</taxon>
        <taxon>Pleosporomycetidae</taxon>
        <taxon>Pleosporales</taxon>
        <taxon>Massarineae</taxon>
        <taxon>Didymosphaeriaceae</taxon>
        <taxon>Karstenula</taxon>
    </lineage>
</organism>
<feature type="binding site" evidence="2">
    <location>
        <begin position="94"/>
        <end position="97"/>
    </location>
    <ligand>
        <name>glutathione</name>
        <dbReference type="ChEBI" id="CHEBI:57925"/>
    </ligand>
</feature>
<proteinExistence type="predicted"/>